<name>A0A7X6QY23_9CELL</name>
<keyword evidence="2" id="KW-0472">Membrane</keyword>
<keyword evidence="5" id="KW-1185">Reference proteome</keyword>
<proteinExistence type="predicted"/>
<feature type="compositionally biased region" description="Low complexity" evidence="1">
    <location>
        <begin position="38"/>
        <end position="47"/>
    </location>
</feature>
<accession>A0A7X6QY23</accession>
<evidence type="ECO:0000256" key="1">
    <source>
        <dbReference type="SAM" id="MobiDB-lite"/>
    </source>
</evidence>
<sequence>MAGSGRTWHGGRCGPDHDRRSDCVGRSITAEATRRARAGTPHTGAGPRPRRGPAERDHRADRDRGSGSVLALAVIASVLVLIGWLALLGQAEQARGRAQSAADLAAIAGATALRGTGDGCALAEEVVRRNGAVPHSCALIEGGVVRIEVVVSVPFGTATAAARAGPASARGGGR</sequence>
<evidence type="ECO:0000256" key="2">
    <source>
        <dbReference type="SAM" id="Phobius"/>
    </source>
</evidence>
<feature type="compositionally biased region" description="Basic and acidic residues" evidence="1">
    <location>
        <begin position="52"/>
        <end position="63"/>
    </location>
</feature>
<reference evidence="4 5" key="1">
    <citation type="submission" date="2020-04" db="EMBL/GenBank/DDBJ databases">
        <title>MicrobeNet Type strains.</title>
        <authorList>
            <person name="Nicholson A.C."/>
        </authorList>
    </citation>
    <scope>NUCLEOTIDE SEQUENCE [LARGE SCALE GENOMIC DNA]</scope>
    <source>
        <strain evidence="4 5">ATCC BAA-788</strain>
    </source>
</reference>
<dbReference type="Pfam" id="PF13400">
    <property type="entry name" value="Tad"/>
    <property type="match status" value="1"/>
</dbReference>
<feature type="domain" description="Putative Flp pilus-assembly TadG-like N-terminal" evidence="3">
    <location>
        <begin position="65"/>
        <end position="112"/>
    </location>
</feature>
<gene>
    <name evidence="4" type="ORF">HGA03_03285</name>
</gene>
<dbReference type="NCBIfam" id="TIGR03816">
    <property type="entry name" value="tadE_like_DECH"/>
    <property type="match status" value="1"/>
</dbReference>
<dbReference type="AlphaFoldDB" id="A0A7X6QY23"/>
<dbReference type="EMBL" id="JAAXOX010000001">
    <property type="protein sequence ID" value="NKY21684.1"/>
    <property type="molecule type" value="Genomic_DNA"/>
</dbReference>
<comment type="caution">
    <text evidence="4">The sequence shown here is derived from an EMBL/GenBank/DDBJ whole genome shotgun (WGS) entry which is preliminary data.</text>
</comment>
<feature type="region of interest" description="Disordered" evidence="1">
    <location>
        <begin position="1"/>
        <end position="63"/>
    </location>
</feature>
<evidence type="ECO:0000313" key="4">
    <source>
        <dbReference type="EMBL" id="NKY21684.1"/>
    </source>
</evidence>
<evidence type="ECO:0000313" key="5">
    <source>
        <dbReference type="Proteomes" id="UP000581206"/>
    </source>
</evidence>
<feature type="transmembrane region" description="Helical" evidence="2">
    <location>
        <begin position="69"/>
        <end position="88"/>
    </location>
</feature>
<feature type="compositionally biased region" description="Basic and acidic residues" evidence="1">
    <location>
        <begin position="14"/>
        <end position="23"/>
    </location>
</feature>
<dbReference type="InterPro" id="IPR021202">
    <property type="entry name" value="Rv3654c-like"/>
</dbReference>
<keyword evidence="2" id="KW-0812">Transmembrane</keyword>
<dbReference type="RefSeq" id="WP_168628917.1">
    <property type="nucleotide sequence ID" value="NZ_BONL01000010.1"/>
</dbReference>
<protein>
    <submittedName>
        <fullName evidence="4">Flp pilus-assembly TadE/G-like family protein</fullName>
    </submittedName>
</protein>
<organism evidence="4 5">
    <name type="scientific">Cellulomonas denverensis</name>
    <dbReference type="NCBI Taxonomy" id="264297"/>
    <lineage>
        <taxon>Bacteria</taxon>
        <taxon>Bacillati</taxon>
        <taxon>Actinomycetota</taxon>
        <taxon>Actinomycetes</taxon>
        <taxon>Micrococcales</taxon>
        <taxon>Cellulomonadaceae</taxon>
        <taxon>Cellulomonas</taxon>
    </lineage>
</organism>
<keyword evidence="2" id="KW-1133">Transmembrane helix</keyword>
<dbReference type="Proteomes" id="UP000581206">
    <property type="component" value="Unassembled WGS sequence"/>
</dbReference>
<evidence type="ECO:0000259" key="3">
    <source>
        <dbReference type="Pfam" id="PF13400"/>
    </source>
</evidence>
<dbReference type="InterPro" id="IPR028087">
    <property type="entry name" value="Tad_N"/>
</dbReference>